<evidence type="ECO:0000313" key="2">
    <source>
        <dbReference type="Proteomes" id="UP000315540"/>
    </source>
</evidence>
<dbReference type="RefSeq" id="WP_140590123.1">
    <property type="nucleotide sequence ID" value="NZ_VFWZ01000002.1"/>
</dbReference>
<dbReference type="Gene3D" id="2.30.320.10">
    <property type="entry name" value="YwqG-like"/>
    <property type="match status" value="1"/>
</dbReference>
<dbReference type="AlphaFoldDB" id="A0A504J7E9"/>
<dbReference type="Pfam" id="PF09234">
    <property type="entry name" value="DUF1963"/>
    <property type="match status" value="1"/>
</dbReference>
<sequence>MKEYCKVNTINVGFANHSVEGTIYLKGALDTEVLIRKGKLRINILTPSLELTEDLHNGMLNNPDVDNNHHIDWLRFTTYHDLVIPEGKYNTQIKCPYGDTAVGFEVYGFPELLKFYGVIDVQKGYVHIKGELRSEYRSEDCSIPIDILKKFIPKDLLPPRTQYTWNQALQQNPLEVYGLAIGKGVFDAFPEKLLTFKNLEDLWIGGQTQFNVKELPDTLFSLVQLHTIRIYGSSIHQISDKVNQLKNLEELCIESSQLKTIPDSICELPLLSDLSFRYNKLIELPECIGTTPNLKMINIEGNYFKKIPKSITAVPSIKVDRKYQKLFMDTSYRSNNPDPIDESLFDLSYYPEEKIKLKNAIESIPEVTECSDLILDYTTMATYLMPDKEDKNIAVGASKVGGNPDLPKTWEHPKSNKGSLYVFHAQINCEEASSYQKYLPRKGMLYFFVNDEEYAQKPIVLYTENVKDLLRYQYDENTEFTDSNLDNNIREAVRISFKNGISIPIFYNLYNHGSERYPKYADFFEDESNEDIIDDLEYGIESLENVIDSPLSSGDPNIPLHFHSINSHVFTQHESPQELAAARFGGEPSEWIVLLNMESTGEFNFWDAGTLTYCIHKKDLAIKDFSRVFASIESS</sequence>
<evidence type="ECO:0000313" key="1">
    <source>
        <dbReference type="EMBL" id="TPN86786.1"/>
    </source>
</evidence>
<organism evidence="1 2">
    <name type="scientific">Aquimarina algicola</name>
    <dbReference type="NCBI Taxonomy" id="2589995"/>
    <lineage>
        <taxon>Bacteria</taxon>
        <taxon>Pseudomonadati</taxon>
        <taxon>Bacteroidota</taxon>
        <taxon>Flavobacteriia</taxon>
        <taxon>Flavobacteriales</taxon>
        <taxon>Flavobacteriaceae</taxon>
        <taxon>Aquimarina</taxon>
    </lineage>
</organism>
<dbReference type="OrthoDB" id="8856529at2"/>
<dbReference type="InterPro" id="IPR035948">
    <property type="entry name" value="YwqG-like_sf"/>
</dbReference>
<protein>
    <submittedName>
        <fullName evidence="1">DUF1963 domain-containing protein</fullName>
    </submittedName>
</protein>
<comment type="caution">
    <text evidence="1">The sequence shown here is derived from an EMBL/GenBank/DDBJ whole genome shotgun (WGS) entry which is preliminary data.</text>
</comment>
<dbReference type="PANTHER" id="PTHR36436">
    <property type="entry name" value="SLL5081 PROTEIN"/>
    <property type="match status" value="1"/>
</dbReference>
<dbReference type="EMBL" id="VFWZ01000002">
    <property type="protein sequence ID" value="TPN86786.1"/>
    <property type="molecule type" value="Genomic_DNA"/>
</dbReference>
<name>A0A504J7E9_9FLAO</name>
<dbReference type="Proteomes" id="UP000315540">
    <property type="component" value="Unassembled WGS sequence"/>
</dbReference>
<gene>
    <name evidence="1" type="ORF">FHK87_04065</name>
</gene>
<dbReference type="PANTHER" id="PTHR36436:SF6">
    <property type="entry name" value="SLL5081 PROTEIN"/>
    <property type="match status" value="1"/>
</dbReference>
<accession>A0A504J7E9</accession>
<dbReference type="Gene3D" id="3.80.10.10">
    <property type="entry name" value="Ribonuclease Inhibitor"/>
    <property type="match status" value="1"/>
</dbReference>
<reference evidence="1 2" key="1">
    <citation type="submission" date="2019-06" db="EMBL/GenBank/DDBJ databases">
        <authorList>
            <person name="Meng X."/>
        </authorList>
    </citation>
    <scope>NUCLEOTIDE SEQUENCE [LARGE SCALE GENOMIC DNA]</scope>
    <source>
        <strain evidence="1 2">M625</strain>
    </source>
</reference>
<dbReference type="InterPro" id="IPR032675">
    <property type="entry name" value="LRR_dom_sf"/>
</dbReference>
<dbReference type="SUPFAM" id="SSF52058">
    <property type="entry name" value="L domain-like"/>
    <property type="match status" value="1"/>
</dbReference>
<keyword evidence="2" id="KW-1185">Reference proteome</keyword>
<dbReference type="InterPro" id="IPR015315">
    <property type="entry name" value="DUF1963"/>
</dbReference>
<dbReference type="SUPFAM" id="SSF103032">
    <property type="entry name" value="Hypothetical protein YwqG"/>
    <property type="match status" value="1"/>
</dbReference>
<proteinExistence type="predicted"/>